<evidence type="ECO:0000313" key="2">
    <source>
        <dbReference type="Proteomes" id="UP000273982"/>
    </source>
</evidence>
<organism evidence="1 2">
    <name type="scientific">Methylocystis rosea</name>
    <dbReference type="NCBI Taxonomy" id="173366"/>
    <lineage>
        <taxon>Bacteria</taxon>
        <taxon>Pseudomonadati</taxon>
        <taxon>Pseudomonadota</taxon>
        <taxon>Alphaproteobacteria</taxon>
        <taxon>Hyphomicrobiales</taxon>
        <taxon>Methylocystaceae</taxon>
        <taxon>Methylocystis</taxon>
    </lineage>
</organism>
<protein>
    <recommendedName>
        <fullName evidence="3">DUF1508 domain-containing protein</fullName>
    </recommendedName>
</protein>
<evidence type="ECO:0000313" key="1">
    <source>
        <dbReference type="EMBL" id="AZG78038.1"/>
    </source>
</evidence>
<evidence type="ECO:0008006" key="3">
    <source>
        <dbReference type="Google" id="ProtNLM"/>
    </source>
</evidence>
<dbReference type="AlphaFoldDB" id="A0A3G8MB17"/>
<dbReference type="KEGG" id="mros:EHO51_15550"/>
<gene>
    <name evidence="1" type="ORF">EHO51_15550</name>
</gene>
<proteinExistence type="predicted"/>
<dbReference type="EMBL" id="CP034086">
    <property type="protein sequence ID" value="AZG78038.1"/>
    <property type="molecule type" value="Genomic_DNA"/>
</dbReference>
<dbReference type="RefSeq" id="WP_029648998.1">
    <property type="nucleotide sequence ID" value="NZ_CP034086.1"/>
</dbReference>
<reference evidence="1 2" key="1">
    <citation type="submission" date="2018-11" db="EMBL/GenBank/DDBJ databases">
        <title>Genome squencing of methanotrophic bacteria isolated from alkaline groundwater in Korea.</title>
        <authorList>
            <person name="Nguyen L.N."/>
        </authorList>
    </citation>
    <scope>NUCLEOTIDE SEQUENCE [LARGE SCALE GENOMIC DNA]</scope>
    <source>
        <strain evidence="1 2">GW6</strain>
    </source>
</reference>
<name>A0A3G8MB17_9HYPH</name>
<sequence>MRETDLFTSRIEPDPLYAERFRWTVCEGSQIHLRSPHSYATKREAEQEADKALQKLASTWTGKR</sequence>
<accession>A0A3G8MB17</accession>
<dbReference type="Proteomes" id="UP000273982">
    <property type="component" value="Chromosome"/>
</dbReference>